<dbReference type="AlphaFoldDB" id="A0A0D7B1E6"/>
<evidence type="ECO:0000256" key="1">
    <source>
        <dbReference type="SAM" id="MobiDB-lite"/>
    </source>
</evidence>
<evidence type="ECO:0000313" key="3">
    <source>
        <dbReference type="Proteomes" id="UP000054007"/>
    </source>
</evidence>
<feature type="compositionally biased region" description="Basic residues" evidence="1">
    <location>
        <begin position="35"/>
        <end position="48"/>
    </location>
</feature>
<feature type="region of interest" description="Disordered" evidence="1">
    <location>
        <begin position="248"/>
        <end position="405"/>
    </location>
</feature>
<proteinExistence type="predicted"/>
<feature type="compositionally biased region" description="Acidic residues" evidence="1">
    <location>
        <begin position="248"/>
        <end position="278"/>
    </location>
</feature>
<organism evidence="2 3">
    <name type="scientific">Cylindrobasidium torrendii FP15055 ss-10</name>
    <dbReference type="NCBI Taxonomy" id="1314674"/>
    <lineage>
        <taxon>Eukaryota</taxon>
        <taxon>Fungi</taxon>
        <taxon>Dikarya</taxon>
        <taxon>Basidiomycota</taxon>
        <taxon>Agaricomycotina</taxon>
        <taxon>Agaricomycetes</taxon>
        <taxon>Agaricomycetidae</taxon>
        <taxon>Agaricales</taxon>
        <taxon>Marasmiineae</taxon>
        <taxon>Physalacriaceae</taxon>
        <taxon>Cylindrobasidium</taxon>
    </lineage>
</organism>
<dbReference type="EMBL" id="KN880704">
    <property type="protein sequence ID" value="KIY63326.1"/>
    <property type="molecule type" value="Genomic_DNA"/>
</dbReference>
<dbReference type="Proteomes" id="UP000054007">
    <property type="component" value="Unassembled WGS sequence"/>
</dbReference>
<feature type="compositionally biased region" description="Basic and acidic residues" evidence="1">
    <location>
        <begin position="49"/>
        <end position="66"/>
    </location>
</feature>
<gene>
    <name evidence="2" type="ORF">CYLTODRAFT_494003</name>
</gene>
<feature type="compositionally biased region" description="Acidic residues" evidence="1">
    <location>
        <begin position="295"/>
        <end position="335"/>
    </location>
</feature>
<feature type="compositionally biased region" description="Basic and acidic residues" evidence="1">
    <location>
        <begin position="393"/>
        <end position="405"/>
    </location>
</feature>
<reference evidence="2 3" key="1">
    <citation type="journal article" date="2015" name="Fungal Genet. Biol.">
        <title>Evolution of novel wood decay mechanisms in Agaricales revealed by the genome sequences of Fistulina hepatica and Cylindrobasidium torrendii.</title>
        <authorList>
            <person name="Floudas D."/>
            <person name="Held B.W."/>
            <person name="Riley R."/>
            <person name="Nagy L.G."/>
            <person name="Koehler G."/>
            <person name="Ransdell A.S."/>
            <person name="Younus H."/>
            <person name="Chow J."/>
            <person name="Chiniquy J."/>
            <person name="Lipzen A."/>
            <person name="Tritt A."/>
            <person name="Sun H."/>
            <person name="Haridas S."/>
            <person name="LaButti K."/>
            <person name="Ohm R.A."/>
            <person name="Kues U."/>
            <person name="Blanchette R.A."/>
            <person name="Grigoriev I.V."/>
            <person name="Minto R.E."/>
            <person name="Hibbett D.S."/>
        </authorList>
    </citation>
    <scope>NUCLEOTIDE SEQUENCE [LARGE SCALE GENOMIC DNA]</scope>
    <source>
        <strain evidence="2 3">FP15055 ss-10</strain>
    </source>
</reference>
<protein>
    <submittedName>
        <fullName evidence="2">Uncharacterized protein</fullName>
    </submittedName>
</protein>
<feature type="compositionally biased region" description="Polar residues" evidence="1">
    <location>
        <begin position="378"/>
        <end position="392"/>
    </location>
</feature>
<keyword evidence="3" id="KW-1185">Reference proteome</keyword>
<feature type="region of interest" description="Disordered" evidence="1">
    <location>
        <begin position="1"/>
        <end position="66"/>
    </location>
</feature>
<sequence>MSRRDQPHRAAHVPPGTYAPPPNPPVVRSRDKKAYHPSANPKKRAKRVKTPEIQDKNTDFDSSCSKDRLKIREGPDCAITRTPENKDISIFHMDYVTRAHFLEKHWPEWIYHIIAFLLNIDVTMIHVNSSYHSIMLSRWLHIEVDAGRLLVLPISTDAGKLLQHVKSGSKVPFFELFPEYSPNSSRRKTRFMLVSLNYKDPIHVKGDPSPHFFPYSTVVFESYLIMPVVVVKSGLVLHRLEVFSDDPLLDDFPEDVSSADETDEEESDQESDSDEDGDPAGLDKDDASESKSSDGSDEEQDSENGEVLVEYDTDESSDENEDDSDRELSENEGDDQPAGAEDGEGERSGSDEGLSTDSEDLKTADSTDVQPRVVAPNGPTSLSVEGSNQESIKPQKDSEAKGPHLREGWTTAQCRAALLTYLAFKHCLGLVVVPEKHAFFDPEGEANMPTIYQAWTRSGESSH</sequence>
<feature type="compositionally biased region" description="Basic and acidic residues" evidence="1">
    <location>
        <begin position="281"/>
        <end position="294"/>
    </location>
</feature>
<name>A0A0D7B1E6_9AGAR</name>
<accession>A0A0D7B1E6</accession>
<evidence type="ECO:0000313" key="2">
    <source>
        <dbReference type="EMBL" id="KIY63326.1"/>
    </source>
</evidence>